<feature type="compositionally biased region" description="Polar residues" evidence="1">
    <location>
        <begin position="245"/>
        <end position="255"/>
    </location>
</feature>
<gene>
    <name evidence="3" type="ORF">J0M35_20005</name>
</gene>
<reference evidence="3" key="1">
    <citation type="submission" date="2021-02" db="EMBL/GenBank/DDBJ databases">
        <title>Genome-Resolved Metagenomics of a Microbial Community Performing Photosynthetic Biological Nutrient Removal.</title>
        <authorList>
            <person name="Mcdaniel E.A."/>
        </authorList>
    </citation>
    <scope>NUCLEOTIDE SEQUENCE</scope>
    <source>
        <strain evidence="3">UWPOB_OBS1</strain>
    </source>
</reference>
<feature type="compositionally biased region" description="Basic and acidic residues" evidence="1">
    <location>
        <begin position="258"/>
        <end position="280"/>
    </location>
</feature>
<feature type="compositionally biased region" description="Low complexity" evidence="1">
    <location>
        <begin position="230"/>
        <end position="244"/>
    </location>
</feature>
<organism evidence="3 4">
    <name type="scientific">Candidatus Obscuribacter phosphatis</name>
    <dbReference type="NCBI Taxonomy" id="1906157"/>
    <lineage>
        <taxon>Bacteria</taxon>
        <taxon>Bacillati</taxon>
        <taxon>Candidatus Melainabacteria</taxon>
        <taxon>Candidatus Obscuribacterales</taxon>
        <taxon>Candidatus Obscuribacteraceae</taxon>
        <taxon>Candidatus Obscuribacter</taxon>
    </lineage>
</organism>
<feature type="signal peptide" evidence="2">
    <location>
        <begin position="1"/>
        <end position="34"/>
    </location>
</feature>
<sequence length="489" mass="53780">MSLFPKTSPKQSKALALAFLFALTAAALPMDSLAQGYDDDEDDYQPRRRRQSTYDDGGNADNSGRSNDDNPSKPSNKLFIPAFVTYWSHDALGYHPSIAFTIENNTGKSLLGTAIQLQAHFRVLSEGILNVYNWQTYFDTSGGQQLVNTEAHGKRPFELPMDQSQWPLIECKILCKLPDGSPSQNLLVARVQPVAMTDDDARSQLNFLLGRTRLAKAKMEAQKKKDQEKQQQQAKAAPSQTKTASSGATKGSAQTADGRPDSRPDTRSDNRSDSKAEAKAEPLMAVAGSMGSSLKPQEITSPFELLIRSSYAGLADDFYLFEKTIGMPVETDLKDKNWIWANYRRQPALRFYAGSKGRTGKADTVIAVLQQDNLSDSQVSQAIKALAGKFKGEKLNPIEHSVRYVDTSVSPSGRIEFMVANGQSFRGLCFKQRENDGSVSTVIVVSRLPGSLAEQLKEEAHNTNVLSFLLNGLGEKGDRANRSARPDDR</sequence>
<dbReference type="AlphaFoldDB" id="A0A8J7PD49"/>
<protein>
    <recommendedName>
        <fullName evidence="5">Secreted protein</fullName>
    </recommendedName>
</protein>
<evidence type="ECO:0008006" key="5">
    <source>
        <dbReference type="Google" id="ProtNLM"/>
    </source>
</evidence>
<feature type="compositionally biased region" description="Basic and acidic residues" evidence="1">
    <location>
        <begin position="218"/>
        <end position="229"/>
    </location>
</feature>
<dbReference type="Proteomes" id="UP000664277">
    <property type="component" value="Unassembled WGS sequence"/>
</dbReference>
<feature type="region of interest" description="Disordered" evidence="1">
    <location>
        <begin position="35"/>
        <end position="74"/>
    </location>
</feature>
<evidence type="ECO:0000313" key="4">
    <source>
        <dbReference type="Proteomes" id="UP000664277"/>
    </source>
</evidence>
<comment type="caution">
    <text evidence="3">The sequence shown here is derived from an EMBL/GenBank/DDBJ whole genome shotgun (WGS) entry which is preliminary data.</text>
</comment>
<evidence type="ECO:0000256" key="2">
    <source>
        <dbReference type="SAM" id="SignalP"/>
    </source>
</evidence>
<name>A0A8J7PD49_9BACT</name>
<dbReference type="EMBL" id="JAFLCK010000047">
    <property type="protein sequence ID" value="MBN8662662.1"/>
    <property type="molecule type" value="Genomic_DNA"/>
</dbReference>
<accession>A0A8J7PD49</accession>
<keyword evidence="2" id="KW-0732">Signal</keyword>
<feature type="chain" id="PRO_5035186518" description="Secreted protein" evidence="2">
    <location>
        <begin position="35"/>
        <end position="489"/>
    </location>
</feature>
<evidence type="ECO:0000256" key="1">
    <source>
        <dbReference type="SAM" id="MobiDB-lite"/>
    </source>
</evidence>
<evidence type="ECO:0000313" key="3">
    <source>
        <dbReference type="EMBL" id="MBN8662662.1"/>
    </source>
</evidence>
<proteinExistence type="predicted"/>
<feature type="region of interest" description="Disordered" evidence="1">
    <location>
        <begin position="218"/>
        <end position="280"/>
    </location>
</feature>